<dbReference type="Pfam" id="PF07228">
    <property type="entry name" value="SpoIIE"/>
    <property type="match status" value="1"/>
</dbReference>
<dbReference type="SUPFAM" id="SSF158472">
    <property type="entry name" value="HAMP domain-like"/>
    <property type="match status" value="1"/>
</dbReference>
<feature type="transmembrane region" description="Helical" evidence="2">
    <location>
        <begin position="313"/>
        <end position="334"/>
    </location>
</feature>
<evidence type="ECO:0000313" key="4">
    <source>
        <dbReference type="EMBL" id="MBB3330336.1"/>
    </source>
</evidence>
<evidence type="ECO:0000256" key="1">
    <source>
        <dbReference type="ARBA" id="ARBA00022801"/>
    </source>
</evidence>
<protein>
    <submittedName>
        <fullName evidence="4">Serine phosphatase RsbU (Regulator of sigma subunit)</fullName>
    </submittedName>
</protein>
<organism evidence="4 5">
    <name type="scientific">Halomonas campaniensis</name>
    <dbReference type="NCBI Taxonomy" id="213554"/>
    <lineage>
        <taxon>Bacteria</taxon>
        <taxon>Pseudomonadati</taxon>
        <taxon>Pseudomonadota</taxon>
        <taxon>Gammaproteobacteria</taxon>
        <taxon>Oceanospirillales</taxon>
        <taxon>Halomonadaceae</taxon>
        <taxon>Halomonas</taxon>
    </lineage>
</organism>
<dbReference type="GO" id="GO:0016020">
    <property type="term" value="C:membrane"/>
    <property type="evidence" value="ECO:0007669"/>
    <property type="project" value="InterPro"/>
</dbReference>
<keyword evidence="2" id="KW-0812">Transmembrane</keyword>
<keyword evidence="1" id="KW-0378">Hydrolase</keyword>
<feature type="domain" description="HAMP" evidence="3">
    <location>
        <begin position="338"/>
        <end position="390"/>
    </location>
</feature>
<dbReference type="PROSITE" id="PS50885">
    <property type="entry name" value="HAMP"/>
    <property type="match status" value="1"/>
</dbReference>
<dbReference type="AlphaFoldDB" id="A0A7W5PAW4"/>
<dbReference type="GO" id="GO:0007165">
    <property type="term" value="P:signal transduction"/>
    <property type="evidence" value="ECO:0007669"/>
    <property type="project" value="InterPro"/>
</dbReference>
<dbReference type="Gene3D" id="3.60.40.10">
    <property type="entry name" value="PPM-type phosphatase domain"/>
    <property type="match status" value="1"/>
</dbReference>
<dbReference type="PANTHER" id="PTHR43156">
    <property type="entry name" value="STAGE II SPORULATION PROTEIN E-RELATED"/>
    <property type="match status" value="1"/>
</dbReference>
<evidence type="ECO:0000313" key="5">
    <source>
        <dbReference type="Proteomes" id="UP000553442"/>
    </source>
</evidence>
<keyword evidence="2" id="KW-0472">Membrane</keyword>
<dbReference type="SMART" id="SM00331">
    <property type="entry name" value="PP2C_SIG"/>
    <property type="match status" value="1"/>
</dbReference>
<dbReference type="GO" id="GO:0016791">
    <property type="term" value="F:phosphatase activity"/>
    <property type="evidence" value="ECO:0007669"/>
    <property type="project" value="TreeGrafter"/>
</dbReference>
<name>A0A7W5PAW4_9GAMM</name>
<comment type="caution">
    <text evidence="4">The sequence shown here is derived from an EMBL/GenBank/DDBJ whole genome shotgun (WGS) entry which is preliminary data.</text>
</comment>
<dbReference type="InterPro" id="IPR036457">
    <property type="entry name" value="PPM-type-like_dom_sf"/>
</dbReference>
<dbReference type="Gene3D" id="6.10.340.10">
    <property type="match status" value="1"/>
</dbReference>
<accession>A0A7W5PAW4</accession>
<dbReference type="InterPro" id="IPR052016">
    <property type="entry name" value="Bact_Sigma-Reg"/>
</dbReference>
<dbReference type="SMART" id="SM00304">
    <property type="entry name" value="HAMP"/>
    <property type="match status" value="1"/>
</dbReference>
<sequence>MAARLGLRGKSVSFLLLACLLALIPAGLIGWKAVAEVRDHFAGAYAEQYTLLQMQRVTAPVTRELALSRRFADSVVTREWLRAPDDPARQARFLAEAEGFRQHFASRAYFVVDHASGDYYLGDGSRDNGADPRYRLSPEAPDDAWYFATMGSTSTYDINVGTDRALERAMVWINVKVMDNGALLGLAGGGIDLQQFIRRFLGSPPPGMTPMLVDARGTLKVHPDSARIALDSGRNPQEAGAGQRIQAMVGESDREPLRRAMHDAMRRPGTVVSLEAELEGAPRLMSVGYLPELQWLLVTALDLQAAPLLEGRWLWPLVLAFGLLLALLMASFAYSTHRLILAPLHHLKRSAQAIAEGHYRSRLPTERHDEIGELSRSFSHMARRVEHYTRDLEGQVRQRTQALEEAHAQMLSAHRQLEASIQYASIIQQAILPDDALEQHLRHRYAVLWKPRDVVGGDFYVFRATERGYLLGIVDCAGHGVPGAMMTMLARAIIDHALAQEGAQDPAALLGEIDRQGRTLLPREQLPASIATSMDIGLAWVDPAAGTLTYAGAKIDLHASDGERLEILAGHRRALGHRRPARYENRVAPLRPGWTYTLCSDGFLDQAGGSDGFGFGNRRFRALLLDQAARPLEQQMAAYEAALRAHQGELPQRDDITLLAFRLEPEAPAAASPLPPEETGDTR</sequence>
<keyword evidence="2" id="KW-1133">Transmembrane helix</keyword>
<dbReference type="NCBIfam" id="NF038263">
    <property type="entry name" value="prot_phos_SiaA"/>
    <property type="match status" value="1"/>
</dbReference>
<dbReference type="InterPro" id="IPR001932">
    <property type="entry name" value="PPM-type_phosphatase-like_dom"/>
</dbReference>
<reference evidence="4 5" key="1">
    <citation type="submission" date="2020-08" db="EMBL/GenBank/DDBJ databases">
        <title>Genomic Encyclopedia of Archaeal and Bacterial Type Strains, Phase II (KMG-II): from individual species to whole genera.</title>
        <authorList>
            <person name="Goeker M."/>
        </authorList>
    </citation>
    <scope>NUCLEOTIDE SEQUENCE [LARGE SCALE GENOMIC DNA]</scope>
    <source>
        <strain evidence="4 5">5AG</strain>
    </source>
</reference>
<dbReference type="CDD" id="cd06225">
    <property type="entry name" value="HAMP"/>
    <property type="match status" value="1"/>
</dbReference>
<dbReference type="EMBL" id="JACHZF010000007">
    <property type="protein sequence ID" value="MBB3330336.1"/>
    <property type="molecule type" value="Genomic_DNA"/>
</dbReference>
<evidence type="ECO:0000259" key="3">
    <source>
        <dbReference type="PROSITE" id="PS50885"/>
    </source>
</evidence>
<dbReference type="Pfam" id="PF00672">
    <property type="entry name" value="HAMP"/>
    <property type="match status" value="1"/>
</dbReference>
<evidence type="ECO:0000256" key="2">
    <source>
        <dbReference type="SAM" id="Phobius"/>
    </source>
</evidence>
<proteinExistence type="predicted"/>
<dbReference type="RefSeq" id="WP_183330453.1">
    <property type="nucleotide sequence ID" value="NZ_JACHZF010000007.1"/>
</dbReference>
<keyword evidence="5" id="KW-1185">Reference proteome</keyword>
<gene>
    <name evidence="4" type="ORF">BDK63_001193</name>
</gene>
<dbReference type="Proteomes" id="UP000553442">
    <property type="component" value="Unassembled WGS sequence"/>
</dbReference>
<dbReference type="PANTHER" id="PTHR43156:SF9">
    <property type="entry name" value="HAMP DOMAIN-CONTAINING PROTEIN"/>
    <property type="match status" value="1"/>
</dbReference>
<dbReference type="InterPro" id="IPR003660">
    <property type="entry name" value="HAMP_dom"/>
</dbReference>